<keyword evidence="3" id="KW-1185">Reference proteome</keyword>
<dbReference type="AlphaFoldDB" id="A0A5B7D736"/>
<name>A0A5B7D736_PORTR</name>
<dbReference type="Proteomes" id="UP000324222">
    <property type="component" value="Unassembled WGS sequence"/>
</dbReference>
<organism evidence="2 3">
    <name type="scientific">Portunus trituberculatus</name>
    <name type="common">Swimming crab</name>
    <name type="synonym">Neptunus trituberculatus</name>
    <dbReference type="NCBI Taxonomy" id="210409"/>
    <lineage>
        <taxon>Eukaryota</taxon>
        <taxon>Metazoa</taxon>
        <taxon>Ecdysozoa</taxon>
        <taxon>Arthropoda</taxon>
        <taxon>Crustacea</taxon>
        <taxon>Multicrustacea</taxon>
        <taxon>Malacostraca</taxon>
        <taxon>Eumalacostraca</taxon>
        <taxon>Eucarida</taxon>
        <taxon>Decapoda</taxon>
        <taxon>Pleocyemata</taxon>
        <taxon>Brachyura</taxon>
        <taxon>Eubrachyura</taxon>
        <taxon>Portunoidea</taxon>
        <taxon>Portunidae</taxon>
        <taxon>Portuninae</taxon>
        <taxon>Portunus</taxon>
    </lineage>
</organism>
<feature type="region of interest" description="Disordered" evidence="1">
    <location>
        <begin position="1"/>
        <end position="21"/>
    </location>
</feature>
<evidence type="ECO:0000313" key="3">
    <source>
        <dbReference type="Proteomes" id="UP000324222"/>
    </source>
</evidence>
<accession>A0A5B7D736</accession>
<reference evidence="2 3" key="1">
    <citation type="submission" date="2019-05" db="EMBL/GenBank/DDBJ databases">
        <title>Another draft genome of Portunus trituberculatus and its Hox gene families provides insights of decapod evolution.</title>
        <authorList>
            <person name="Jeong J.-H."/>
            <person name="Song I."/>
            <person name="Kim S."/>
            <person name="Choi T."/>
            <person name="Kim D."/>
            <person name="Ryu S."/>
            <person name="Kim W."/>
        </authorList>
    </citation>
    <scope>NUCLEOTIDE SEQUENCE [LARGE SCALE GENOMIC DNA]</scope>
    <source>
        <tissue evidence="2">Muscle</tissue>
    </source>
</reference>
<sequence>MAASSMSFCGRRQGPPPVPFGVNMDEIFDGVTASHPSLPPHCDVTAEVVSLPRPERETDCSGASSSIFD</sequence>
<evidence type="ECO:0000313" key="2">
    <source>
        <dbReference type="EMBL" id="MPC17108.1"/>
    </source>
</evidence>
<gene>
    <name evidence="2" type="ORF">E2C01_009954</name>
</gene>
<evidence type="ECO:0000256" key="1">
    <source>
        <dbReference type="SAM" id="MobiDB-lite"/>
    </source>
</evidence>
<comment type="caution">
    <text evidence="2">The sequence shown here is derived from an EMBL/GenBank/DDBJ whole genome shotgun (WGS) entry which is preliminary data.</text>
</comment>
<protein>
    <submittedName>
        <fullName evidence="2">Uncharacterized protein</fullName>
    </submittedName>
</protein>
<dbReference type="EMBL" id="VSRR010000559">
    <property type="protein sequence ID" value="MPC17108.1"/>
    <property type="molecule type" value="Genomic_DNA"/>
</dbReference>
<proteinExistence type="predicted"/>